<feature type="compositionally biased region" description="Polar residues" evidence="2">
    <location>
        <begin position="384"/>
        <end position="403"/>
    </location>
</feature>
<keyword evidence="3" id="KW-1185">Reference proteome</keyword>
<keyword evidence="1" id="KW-0175">Coiled coil</keyword>
<evidence type="ECO:0000313" key="3">
    <source>
        <dbReference type="Proteomes" id="UP000694888"/>
    </source>
</evidence>
<feature type="region of interest" description="Disordered" evidence="2">
    <location>
        <begin position="306"/>
        <end position="448"/>
    </location>
</feature>
<protein>
    <submittedName>
        <fullName evidence="4">Uncharacterized protein LOC101850700</fullName>
    </submittedName>
</protein>
<dbReference type="GeneID" id="101850700"/>
<feature type="compositionally biased region" description="Polar residues" evidence="2">
    <location>
        <begin position="328"/>
        <end position="339"/>
    </location>
</feature>
<feature type="coiled-coil region" evidence="1">
    <location>
        <begin position="215"/>
        <end position="242"/>
    </location>
</feature>
<evidence type="ECO:0000256" key="2">
    <source>
        <dbReference type="SAM" id="MobiDB-lite"/>
    </source>
</evidence>
<gene>
    <name evidence="4" type="primary">LOC101850700</name>
</gene>
<name>A0ABM0JFJ1_APLCA</name>
<accession>A0ABM0JFJ1</accession>
<feature type="compositionally biased region" description="Basic and acidic residues" evidence="2">
    <location>
        <begin position="307"/>
        <end position="327"/>
    </location>
</feature>
<dbReference type="Proteomes" id="UP000694888">
    <property type="component" value="Unplaced"/>
</dbReference>
<evidence type="ECO:0000256" key="1">
    <source>
        <dbReference type="SAM" id="Coils"/>
    </source>
</evidence>
<evidence type="ECO:0000313" key="4">
    <source>
        <dbReference type="RefSeq" id="XP_005092508.1"/>
    </source>
</evidence>
<dbReference type="RefSeq" id="XP_005092508.1">
    <property type="nucleotide sequence ID" value="XM_005092451.2"/>
</dbReference>
<proteinExistence type="predicted"/>
<sequence>MSKKKLETYLDRDVGRYNKELLKMARQMQNKSPPLPSAVRLADEIQATLDKEHLGDIFNRSVKESMKSRWKVVEEGEANFLEDVVGMNSQLVDKARKDEQQFIQIIQTRAANLKLASKSEEMAGLCMHLECYRAQLEKREEFYRPLSLFMKQCADIMGFHRSETIVDRHITLCCIRQELLKDFEEKATVLNALHDRLQKIQGDERRQQMLFNIKIGTLQDTLKEKHNEVLRLENELNDMLNAATNTSIALFRARNGVYHLYENIMNYRGLEKTDTSTHSQLATIERQIMHTVEVLQDMNKEQMLQATEKKDKKGRNGEGEERKDSKVSSDSNDQTSLSIHTPKKAQKHPPEHTRSAGPKSRKDKLQKSMTAENKSQNRRFCYHQNKSLSDTVPVSGMTNSSKLPGSRLKSIGMPSAGTLGRDSKQFHNSQWAEDDDDDDDDNDNVEYRNNKQTCMNGIANCDIERETGRQRRRDNWTGPCKYGDKTSSDNRRGLCSFDSRNVPLTSSMQEYDRLPHIGASLPITSLPASQSAHALERQPSFSSIRAHVAMIRNLGLEEQQKQFLPRLV</sequence>
<feature type="compositionally biased region" description="Acidic residues" evidence="2">
    <location>
        <begin position="432"/>
        <end position="444"/>
    </location>
</feature>
<organism evidence="3 4">
    <name type="scientific">Aplysia californica</name>
    <name type="common">California sea hare</name>
    <dbReference type="NCBI Taxonomy" id="6500"/>
    <lineage>
        <taxon>Eukaryota</taxon>
        <taxon>Metazoa</taxon>
        <taxon>Spiralia</taxon>
        <taxon>Lophotrochozoa</taxon>
        <taxon>Mollusca</taxon>
        <taxon>Gastropoda</taxon>
        <taxon>Heterobranchia</taxon>
        <taxon>Euthyneura</taxon>
        <taxon>Tectipleura</taxon>
        <taxon>Aplysiida</taxon>
        <taxon>Aplysioidea</taxon>
        <taxon>Aplysiidae</taxon>
        <taxon>Aplysia</taxon>
    </lineage>
</organism>
<reference evidence="4" key="1">
    <citation type="submission" date="2025-08" db="UniProtKB">
        <authorList>
            <consortium name="RefSeq"/>
        </authorList>
    </citation>
    <scope>IDENTIFICATION</scope>
</reference>